<keyword evidence="3 5" id="KW-0238">DNA-binding</keyword>
<dbReference type="InterPro" id="IPR001867">
    <property type="entry name" value="OmpR/PhoB-type_DNA-bd"/>
</dbReference>
<proteinExistence type="predicted"/>
<dbReference type="PROSITE" id="PS51755">
    <property type="entry name" value="OMPR_PHOB"/>
    <property type="match status" value="1"/>
</dbReference>
<dbReference type="GO" id="GO:0032993">
    <property type="term" value="C:protein-DNA complex"/>
    <property type="evidence" value="ECO:0007669"/>
    <property type="project" value="TreeGrafter"/>
</dbReference>
<dbReference type="GO" id="GO:0006355">
    <property type="term" value="P:regulation of DNA-templated transcription"/>
    <property type="evidence" value="ECO:0007669"/>
    <property type="project" value="InterPro"/>
</dbReference>
<keyword evidence="1 4" id="KW-0597">Phosphoprotein</keyword>
<dbReference type="OrthoDB" id="5243815at2"/>
<feature type="modified residue" description="4-aspartylphosphate" evidence="4">
    <location>
        <position position="52"/>
    </location>
</feature>
<dbReference type="InterPro" id="IPR039420">
    <property type="entry name" value="WalR-like"/>
</dbReference>
<dbReference type="Proteomes" id="UP000198582">
    <property type="component" value="Unassembled WGS sequence"/>
</dbReference>
<dbReference type="InterPro" id="IPR001789">
    <property type="entry name" value="Sig_transdc_resp-reg_receiver"/>
</dbReference>
<sequence>MAAVLLVEDDETIGSLLESALRMHDYDVMWSHTGGEALRRMKLDEYDLVLLDLGLPDLDGVEVCRRARMITPGAVIIMITARTQEMDVVVGLEIGADDYLTKPIRLRELLARLDAHLRRGHSPSPRPLRVGELVVQVAARRVVLAGEEISLRPKEFDLLLRMAREPGSAISRDALMADVWDTHWHGSTKTLDVHIVALRRKLAAAAAGSAAMPVITTVRGYGYRLEQAGSGPDGDREPAAGSRG</sequence>
<dbReference type="Pfam" id="PF00072">
    <property type="entry name" value="Response_reg"/>
    <property type="match status" value="1"/>
</dbReference>
<dbReference type="InterPro" id="IPR036388">
    <property type="entry name" value="WH-like_DNA-bd_sf"/>
</dbReference>
<dbReference type="GO" id="GO:0005829">
    <property type="term" value="C:cytosol"/>
    <property type="evidence" value="ECO:0007669"/>
    <property type="project" value="TreeGrafter"/>
</dbReference>
<dbReference type="RefSeq" id="WP_091614912.1">
    <property type="nucleotide sequence ID" value="NZ_FOEF01000003.1"/>
</dbReference>
<evidence type="ECO:0000259" key="6">
    <source>
        <dbReference type="PROSITE" id="PS50110"/>
    </source>
</evidence>
<name>A0A1H8U732_9PSEU</name>
<evidence type="ECO:0000256" key="5">
    <source>
        <dbReference type="PROSITE-ProRule" id="PRU01091"/>
    </source>
</evidence>
<dbReference type="PANTHER" id="PTHR48111:SF40">
    <property type="entry name" value="PHOSPHATE REGULON TRANSCRIPTIONAL REGULATORY PROTEIN PHOB"/>
    <property type="match status" value="1"/>
</dbReference>
<evidence type="ECO:0000256" key="4">
    <source>
        <dbReference type="PROSITE-ProRule" id="PRU00169"/>
    </source>
</evidence>
<dbReference type="AlphaFoldDB" id="A0A1H8U732"/>
<dbReference type="STRING" id="394193.SAMN04489732_10381"/>
<dbReference type="EMBL" id="FOEF01000003">
    <property type="protein sequence ID" value="SEO98468.1"/>
    <property type="molecule type" value="Genomic_DNA"/>
</dbReference>
<dbReference type="CDD" id="cd00383">
    <property type="entry name" value="trans_reg_C"/>
    <property type="match status" value="1"/>
</dbReference>
<accession>A0A1H8U732</accession>
<dbReference type="PANTHER" id="PTHR48111">
    <property type="entry name" value="REGULATOR OF RPOS"/>
    <property type="match status" value="1"/>
</dbReference>
<feature type="DNA-binding region" description="OmpR/PhoB-type" evidence="5">
    <location>
        <begin position="125"/>
        <end position="227"/>
    </location>
</feature>
<keyword evidence="9" id="KW-1185">Reference proteome</keyword>
<feature type="domain" description="Response regulatory" evidence="6">
    <location>
        <begin position="3"/>
        <end position="117"/>
    </location>
</feature>
<organism evidence="8 9">
    <name type="scientific">Amycolatopsis saalfeldensis</name>
    <dbReference type="NCBI Taxonomy" id="394193"/>
    <lineage>
        <taxon>Bacteria</taxon>
        <taxon>Bacillati</taxon>
        <taxon>Actinomycetota</taxon>
        <taxon>Actinomycetes</taxon>
        <taxon>Pseudonocardiales</taxon>
        <taxon>Pseudonocardiaceae</taxon>
        <taxon>Amycolatopsis</taxon>
    </lineage>
</organism>
<dbReference type="Pfam" id="PF00486">
    <property type="entry name" value="Trans_reg_C"/>
    <property type="match status" value="1"/>
</dbReference>
<dbReference type="GO" id="GO:0000976">
    <property type="term" value="F:transcription cis-regulatory region binding"/>
    <property type="evidence" value="ECO:0007669"/>
    <property type="project" value="TreeGrafter"/>
</dbReference>
<dbReference type="Gene3D" id="3.40.50.2300">
    <property type="match status" value="1"/>
</dbReference>
<evidence type="ECO:0000256" key="2">
    <source>
        <dbReference type="ARBA" id="ARBA00023012"/>
    </source>
</evidence>
<reference evidence="8 9" key="1">
    <citation type="submission" date="2016-10" db="EMBL/GenBank/DDBJ databases">
        <authorList>
            <person name="de Groot N.N."/>
        </authorList>
    </citation>
    <scope>NUCLEOTIDE SEQUENCE [LARGE SCALE GENOMIC DNA]</scope>
    <source>
        <strain evidence="8 9">DSM 44993</strain>
    </source>
</reference>
<gene>
    <name evidence="8" type="ORF">SAMN04489732_10381</name>
</gene>
<evidence type="ECO:0000313" key="8">
    <source>
        <dbReference type="EMBL" id="SEO98468.1"/>
    </source>
</evidence>
<dbReference type="GO" id="GO:0000156">
    <property type="term" value="F:phosphorelay response regulator activity"/>
    <property type="evidence" value="ECO:0007669"/>
    <property type="project" value="TreeGrafter"/>
</dbReference>
<dbReference type="SMART" id="SM00862">
    <property type="entry name" value="Trans_reg_C"/>
    <property type="match status" value="1"/>
</dbReference>
<evidence type="ECO:0000256" key="3">
    <source>
        <dbReference type="ARBA" id="ARBA00023125"/>
    </source>
</evidence>
<dbReference type="PROSITE" id="PS50110">
    <property type="entry name" value="RESPONSE_REGULATORY"/>
    <property type="match status" value="1"/>
</dbReference>
<evidence type="ECO:0000313" key="9">
    <source>
        <dbReference type="Proteomes" id="UP000198582"/>
    </source>
</evidence>
<dbReference type="InterPro" id="IPR011006">
    <property type="entry name" value="CheY-like_superfamily"/>
</dbReference>
<protein>
    <submittedName>
        <fullName evidence="8">DNA-binding response regulator, OmpR family, contains REC and winged-helix (WHTH) domain</fullName>
    </submittedName>
</protein>
<dbReference type="SUPFAM" id="SSF52172">
    <property type="entry name" value="CheY-like"/>
    <property type="match status" value="1"/>
</dbReference>
<dbReference type="Gene3D" id="6.10.250.690">
    <property type="match status" value="1"/>
</dbReference>
<dbReference type="Gene3D" id="1.10.10.10">
    <property type="entry name" value="Winged helix-like DNA-binding domain superfamily/Winged helix DNA-binding domain"/>
    <property type="match status" value="1"/>
</dbReference>
<keyword evidence="2" id="KW-0902">Two-component regulatory system</keyword>
<evidence type="ECO:0000256" key="1">
    <source>
        <dbReference type="ARBA" id="ARBA00022553"/>
    </source>
</evidence>
<dbReference type="SMART" id="SM00448">
    <property type="entry name" value="REC"/>
    <property type="match status" value="1"/>
</dbReference>
<feature type="domain" description="OmpR/PhoB-type" evidence="7">
    <location>
        <begin position="125"/>
        <end position="227"/>
    </location>
</feature>
<evidence type="ECO:0000259" key="7">
    <source>
        <dbReference type="PROSITE" id="PS51755"/>
    </source>
</evidence>